<reference evidence="2 3" key="1">
    <citation type="submission" date="2024-08" db="EMBL/GenBank/DDBJ databases">
        <title>Clostridium lapicellarii sp. nov., and Clostridium renhuaiense sp. nov., two species isolated from the mud in a fermentation cellar used for producing sauce-flavour Chinese liquors.</title>
        <authorList>
            <person name="Yang F."/>
            <person name="Wang H."/>
            <person name="Chen L.Q."/>
            <person name="Zhou N."/>
            <person name="Lu J.J."/>
            <person name="Pu X.X."/>
            <person name="Wan B."/>
            <person name="Wang L."/>
            <person name="Liu S.J."/>
        </authorList>
    </citation>
    <scope>NUCLEOTIDE SEQUENCE [LARGE SCALE GENOMIC DNA]</scope>
    <source>
        <strain evidence="2 3">MT-5</strain>
    </source>
</reference>
<proteinExistence type="predicted"/>
<accession>A0ABV4BXK6</accession>
<keyword evidence="1" id="KW-0175">Coiled coil</keyword>
<evidence type="ECO:0000313" key="2">
    <source>
        <dbReference type="EMBL" id="MEY8001573.1"/>
    </source>
</evidence>
<evidence type="ECO:0000313" key="3">
    <source>
        <dbReference type="Proteomes" id="UP001564657"/>
    </source>
</evidence>
<gene>
    <name evidence="2" type="ORF">AB8U03_15495</name>
</gene>
<protein>
    <submittedName>
        <fullName evidence="2">Uncharacterized protein</fullName>
    </submittedName>
</protein>
<feature type="coiled-coil region" evidence="1">
    <location>
        <begin position="55"/>
        <end position="82"/>
    </location>
</feature>
<name>A0ABV4BXK6_9CLOT</name>
<dbReference type="EMBL" id="JBGEWD010000021">
    <property type="protein sequence ID" value="MEY8001573.1"/>
    <property type="molecule type" value="Genomic_DNA"/>
</dbReference>
<organism evidence="2 3">
    <name type="scientific">Clostridium moutaii</name>
    <dbReference type="NCBI Taxonomy" id="3240932"/>
    <lineage>
        <taxon>Bacteria</taxon>
        <taxon>Bacillati</taxon>
        <taxon>Bacillota</taxon>
        <taxon>Clostridia</taxon>
        <taxon>Eubacteriales</taxon>
        <taxon>Clostridiaceae</taxon>
        <taxon>Clostridium</taxon>
    </lineage>
</organism>
<sequence>MNFNVTLDNKQIDEIANVTADKVLATVKYQRNNEDWYESEMKDLKLAVRKRDSMLVQKDLCIERLRERIKELRTRYKGRNENA</sequence>
<keyword evidence="3" id="KW-1185">Reference proteome</keyword>
<comment type="caution">
    <text evidence="2">The sequence shown here is derived from an EMBL/GenBank/DDBJ whole genome shotgun (WGS) entry which is preliminary data.</text>
</comment>
<dbReference type="Proteomes" id="UP001564657">
    <property type="component" value="Unassembled WGS sequence"/>
</dbReference>
<dbReference type="RefSeq" id="WP_369705466.1">
    <property type="nucleotide sequence ID" value="NZ_JBGEWD010000021.1"/>
</dbReference>
<evidence type="ECO:0000256" key="1">
    <source>
        <dbReference type="SAM" id="Coils"/>
    </source>
</evidence>